<dbReference type="Pfam" id="PF07743">
    <property type="entry name" value="HSCB_C"/>
    <property type="match status" value="1"/>
</dbReference>
<proteinExistence type="inferred from homology"/>
<dbReference type="InterPro" id="IPR001623">
    <property type="entry name" value="DnaJ_domain"/>
</dbReference>
<sequence length="447" mass="49630">MADSNTPSTTTNNSTRHNVQSAVIQTTSSVVQSGDWKEHKKTCSGNAASRNTTASSGTAENTTSNGTQSAPKGLTATIEKPFTALQEKKWLYDRPEKDVYKLLIDACRLRLDDDYKFSGDADSIYGGASNGYGYFRGFLRKAENKTGLLPPWWTKEKAAECLRLGQQDGWSDLNCAIEKSDVMEHYGDGDMPMQLRLFVESILGSGPGGQSGATMLHFKAMAETGSIHTSTIDMSRIMGLQEAQPSSSTRSDAADPRTPSIPDITNFYTLFPKTLSDGPPPSGSFQIPLGPLKREYLQLQSQHHPDKYTSQPTAHQKALALSSLLNTAYKTLSDPLLRARYLLQHNYDVDITSEDNSTHRDLTDHETLMEVMEAQEAIEEAQTQEKIDALKEENRGRIEQTIQLLGEAFERGDVDAAKTECIRLNYWNSLQQGLHEWETGKEVRLIH</sequence>
<dbReference type="NCBIfam" id="TIGR00714">
    <property type="entry name" value="hscB"/>
    <property type="match status" value="1"/>
</dbReference>
<dbReference type="CDD" id="cd06257">
    <property type="entry name" value="DnaJ"/>
    <property type="match status" value="1"/>
</dbReference>
<comment type="similarity">
    <text evidence="1">Belongs to the HscB family.</text>
</comment>
<feature type="region of interest" description="Disordered" evidence="3">
    <location>
        <begin position="1"/>
        <end position="75"/>
    </location>
</feature>
<accession>A0ABR0JP64</accession>
<protein>
    <recommendedName>
        <fullName evidence="4">J domain-containing protein</fullName>
    </recommendedName>
</protein>
<dbReference type="InterPro" id="IPR036386">
    <property type="entry name" value="HscB_C_sf"/>
</dbReference>
<dbReference type="InterPro" id="IPR036869">
    <property type="entry name" value="J_dom_sf"/>
</dbReference>
<evidence type="ECO:0000256" key="2">
    <source>
        <dbReference type="ARBA" id="ARBA00023186"/>
    </source>
</evidence>
<dbReference type="PANTHER" id="PTHR14021">
    <property type="entry name" value="IRON-SULFUR CLUSTER CO-CHAPERONE PROTEIN HSCB"/>
    <property type="match status" value="1"/>
</dbReference>
<organism evidence="5 6">
    <name type="scientific">Exophiala sideris</name>
    <dbReference type="NCBI Taxonomy" id="1016849"/>
    <lineage>
        <taxon>Eukaryota</taxon>
        <taxon>Fungi</taxon>
        <taxon>Dikarya</taxon>
        <taxon>Ascomycota</taxon>
        <taxon>Pezizomycotina</taxon>
        <taxon>Eurotiomycetes</taxon>
        <taxon>Chaetothyriomycetidae</taxon>
        <taxon>Chaetothyriales</taxon>
        <taxon>Herpotrichiellaceae</taxon>
        <taxon>Exophiala</taxon>
    </lineage>
</organism>
<dbReference type="Proteomes" id="UP001345691">
    <property type="component" value="Unassembled WGS sequence"/>
</dbReference>
<feature type="compositionally biased region" description="Low complexity" evidence="3">
    <location>
        <begin position="1"/>
        <end position="15"/>
    </location>
</feature>
<feature type="compositionally biased region" description="Polar residues" evidence="3">
    <location>
        <begin position="16"/>
        <end position="32"/>
    </location>
</feature>
<evidence type="ECO:0000256" key="3">
    <source>
        <dbReference type="SAM" id="MobiDB-lite"/>
    </source>
</evidence>
<comment type="caution">
    <text evidence="5">The sequence shown here is derived from an EMBL/GenBank/DDBJ whole genome shotgun (WGS) entry which is preliminary data.</text>
</comment>
<dbReference type="PANTHER" id="PTHR14021:SF15">
    <property type="entry name" value="IRON-SULFUR CLUSTER CO-CHAPERONE PROTEIN HSCB"/>
    <property type="match status" value="1"/>
</dbReference>
<evidence type="ECO:0000256" key="1">
    <source>
        <dbReference type="ARBA" id="ARBA00010476"/>
    </source>
</evidence>
<dbReference type="PROSITE" id="PS50076">
    <property type="entry name" value="DNAJ_2"/>
    <property type="match status" value="1"/>
</dbReference>
<reference evidence="5 6" key="1">
    <citation type="submission" date="2023-08" db="EMBL/GenBank/DDBJ databases">
        <title>Black Yeasts Isolated from many extreme environments.</title>
        <authorList>
            <person name="Coleine C."/>
            <person name="Stajich J.E."/>
            <person name="Selbmann L."/>
        </authorList>
    </citation>
    <scope>NUCLEOTIDE SEQUENCE [LARGE SCALE GENOMIC DNA]</scope>
    <source>
        <strain evidence="5 6">CCFEE 6328</strain>
    </source>
</reference>
<dbReference type="SUPFAM" id="SSF46565">
    <property type="entry name" value="Chaperone J-domain"/>
    <property type="match status" value="1"/>
</dbReference>
<dbReference type="Gene3D" id="1.10.287.110">
    <property type="entry name" value="DnaJ domain"/>
    <property type="match status" value="1"/>
</dbReference>
<dbReference type="EMBL" id="JAVRRF010000002">
    <property type="protein sequence ID" value="KAK5067692.1"/>
    <property type="molecule type" value="Genomic_DNA"/>
</dbReference>
<evidence type="ECO:0000313" key="5">
    <source>
        <dbReference type="EMBL" id="KAK5067692.1"/>
    </source>
</evidence>
<dbReference type="InterPro" id="IPR009073">
    <property type="entry name" value="HscB_oligo_C"/>
</dbReference>
<evidence type="ECO:0000259" key="4">
    <source>
        <dbReference type="PROSITE" id="PS50076"/>
    </source>
</evidence>
<keyword evidence="2" id="KW-0143">Chaperone</keyword>
<name>A0ABR0JP64_9EURO</name>
<dbReference type="SUPFAM" id="SSF47144">
    <property type="entry name" value="HSC20 (HSCB), C-terminal oligomerisation domain"/>
    <property type="match status" value="1"/>
</dbReference>
<dbReference type="Gene3D" id="1.20.1280.20">
    <property type="entry name" value="HscB, C-terminal domain"/>
    <property type="match status" value="1"/>
</dbReference>
<feature type="domain" description="J" evidence="4">
    <location>
        <begin position="266"/>
        <end position="345"/>
    </location>
</feature>
<gene>
    <name evidence="5" type="ORF">LTR69_001681</name>
</gene>
<dbReference type="InterPro" id="IPR004640">
    <property type="entry name" value="HscB"/>
</dbReference>
<dbReference type="SMART" id="SM00271">
    <property type="entry name" value="DnaJ"/>
    <property type="match status" value="1"/>
</dbReference>
<evidence type="ECO:0000313" key="6">
    <source>
        <dbReference type="Proteomes" id="UP001345691"/>
    </source>
</evidence>
<feature type="compositionally biased region" description="Polar residues" evidence="3">
    <location>
        <begin position="43"/>
        <end position="70"/>
    </location>
</feature>
<keyword evidence="6" id="KW-1185">Reference proteome</keyword>